<sequence length="403" mass="42676">MIYLDNNATTKPSEAVAQAVSIATATLFANPSSVHRPGQEARHAIELTRKELAALLGVPPKELTLTSTGTESIDLAIRGVLEANATNRGTGFQPVRPARSTTPTQLPNIITTPLEHPAVAKLLQHLARRGVVEPRLLPLDSRGMADPESLLDLLDANTILVSVQWANNETGVIQPIERFAELCRARSLPLHCDAVQWVGKMPMPAEGPPCDLLSFSPHKFHGPKGVGGLWVRRGVGLIPQTIGSQELARRGGTENVAGIIGAGVAAQEAAAWLADPARRAACAARRDRFERAILDRVPGAAINSHDSPRLWNTANIAFPTLEAEAMLMLLSERGLAASAGSACSSGSLEPSPILRAMGIPDRLAHGSIRFSLSKETTDAEIDQAIEIVVAAATQLGRSSAASL</sequence>
<dbReference type="AlphaFoldDB" id="A0A3B1DGC4"/>
<dbReference type="SUPFAM" id="SSF53383">
    <property type="entry name" value="PLP-dependent transferases"/>
    <property type="match status" value="1"/>
</dbReference>
<dbReference type="InterPro" id="IPR016454">
    <property type="entry name" value="Cysteine_dSase"/>
</dbReference>
<dbReference type="PANTHER" id="PTHR11601">
    <property type="entry name" value="CYSTEINE DESULFURYLASE FAMILY MEMBER"/>
    <property type="match status" value="1"/>
</dbReference>
<proteinExistence type="inferred from homology"/>
<dbReference type="Pfam" id="PF00266">
    <property type="entry name" value="Aminotran_5"/>
    <property type="match status" value="2"/>
</dbReference>
<feature type="domain" description="Aminotransferase class V" evidence="8">
    <location>
        <begin position="2"/>
        <end position="83"/>
    </location>
</feature>
<keyword evidence="4" id="KW-0479">Metal-binding</keyword>
<name>A0A3B1DGC4_9ZZZZ</name>
<dbReference type="PANTHER" id="PTHR11601:SF34">
    <property type="entry name" value="CYSTEINE DESULFURASE"/>
    <property type="match status" value="1"/>
</dbReference>
<dbReference type="InterPro" id="IPR015424">
    <property type="entry name" value="PyrdxlP-dep_Trfase"/>
</dbReference>
<organism evidence="9">
    <name type="scientific">hydrothermal vent metagenome</name>
    <dbReference type="NCBI Taxonomy" id="652676"/>
    <lineage>
        <taxon>unclassified sequences</taxon>
        <taxon>metagenomes</taxon>
        <taxon>ecological metagenomes</taxon>
    </lineage>
</organism>
<dbReference type="EMBL" id="UOGK01000535">
    <property type="protein sequence ID" value="VAX41399.1"/>
    <property type="molecule type" value="Genomic_DNA"/>
</dbReference>
<dbReference type="InterPro" id="IPR015421">
    <property type="entry name" value="PyrdxlP-dep_Trfase_major"/>
</dbReference>
<evidence type="ECO:0000256" key="3">
    <source>
        <dbReference type="ARBA" id="ARBA00022679"/>
    </source>
</evidence>
<keyword evidence="7" id="KW-0411">Iron-sulfur</keyword>
<dbReference type="InterPro" id="IPR015422">
    <property type="entry name" value="PyrdxlP-dep_Trfase_small"/>
</dbReference>
<feature type="domain" description="Aminotransferase class V" evidence="8">
    <location>
        <begin position="108"/>
        <end position="383"/>
    </location>
</feature>
<evidence type="ECO:0000256" key="1">
    <source>
        <dbReference type="ARBA" id="ARBA00001933"/>
    </source>
</evidence>
<accession>A0A3B1DGC4</accession>
<comment type="similarity">
    <text evidence="2">Belongs to the class-V pyridoxal-phosphate-dependent aminotransferase family. NifS/IscS subfamily.</text>
</comment>
<gene>
    <name evidence="9" type="ORF">MNBD_PLANCTO03-1801</name>
</gene>
<evidence type="ECO:0000259" key="8">
    <source>
        <dbReference type="Pfam" id="PF00266"/>
    </source>
</evidence>
<keyword evidence="5" id="KW-0663">Pyridoxal phosphate</keyword>
<evidence type="ECO:0000313" key="9">
    <source>
        <dbReference type="EMBL" id="VAX41399.1"/>
    </source>
</evidence>
<evidence type="ECO:0000256" key="4">
    <source>
        <dbReference type="ARBA" id="ARBA00022723"/>
    </source>
</evidence>
<comment type="cofactor">
    <cofactor evidence="1">
        <name>pyridoxal 5'-phosphate</name>
        <dbReference type="ChEBI" id="CHEBI:597326"/>
    </cofactor>
</comment>
<keyword evidence="3 9" id="KW-0808">Transferase</keyword>
<evidence type="ECO:0000256" key="6">
    <source>
        <dbReference type="ARBA" id="ARBA00023004"/>
    </source>
</evidence>
<evidence type="ECO:0000256" key="5">
    <source>
        <dbReference type="ARBA" id="ARBA00022898"/>
    </source>
</evidence>
<dbReference type="InterPro" id="IPR000192">
    <property type="entry name" value="Aminotrans_V_dom"/>
</dbReference>
<dbReference type="Gene3D" id="3.90.1150.10">
    <property type="entry name" value="Aspartate Aminotransferase, domain 1"/>
    <property type="match status" value="1"/>
</dbReference>
<evidence type="ECO:0000256" key="7">
    <source>
        <dbReference type="ARBA" id="ARBA00023014"/>
    </source>
</evidence>
<dbReference type="Gene3D" id="1.10.260.50">
    <property type="match status" value="1"/>
</dbReference>
<protein>
    <submittedName>
        <fullName evidence="9">Cysteine desulfurase</fullName>
        <ecNumber evidence="9">2.8.1.7</ecNumber>
    </submittedName>
</protein>
<dbReference type="GO" id="GO:0051536">
    <property type="term" value="F:iron-sulfur cluster binding"/>
    <property type="evidence" value="ECO:0007669"/>
    <property type="project" value="UniProtKB-KW"/>
</dbReference>
<dbReference type="EC" id="2.8.1.7" evidence="9"/>
<dbReference type="Gene3D" id="3.40.640.10">
    <property type="entry name" value="Type I PLP-dependent aspartate aminotransferase-like (Major domain)"/>
    <property type="match status" value="1"/>
</dbReference>
<evidence type="ECO:0000256" key="2">
    <source>
        <dbReference type="ARBA" id="ARBA00006490"/>
    </source>
</evidence>
<dbReference type="GO" id="GO:0031071">
    <property type="term" value="F:cysteine desulfurase activity"/>
    <property type="evidence" value="ECO:0007669"/>
    <property type="project" value="UniProtKB-EC"/>
</dbReference>
<dbReference type="GO" id="GO:0046872">
    <property type="term" value="F:metal ion binding"/>
    <property type="evidence" value="ECO:0007669"/>
    <property type="project" value="UniProtKB-KW"/>
</dbReference>
<reference evidence="9" key="1">
    <citation type="submission" date="2018-06" db="EMBL/GenBank/DDBJ databases">
        <authorList>
            <person name="Zhirakovskaya E."/>
        </authorList>
    </citation>
    <scope>NUCLEOTIDE SEQUENCE</scope>
</reference>
<dbReference type="PIRSF" id="PIRSF005572">
    <property type="entry name" value="NifS"/>
    <property type="match status" value="1"/>
</dbReference>
<keyword evidence="6" id="KW-0408">Iron</keyword>